<accession>A0A1M6BYY8</accession>
<sequence length="49" mass="5658">MSGDSAAPNRVYRMFTSHQTTRGEQVMYAELSRELENLGKRIEELRVSL</sequence>
<evidence type="ECO:0000313" key="1">
    <source>
        <dbReference type="EMBL" id="SHI53960.1"/>
    </source>
</evidence>
<dbReference type="AlphaFoldDB" id="A0A1M6BYY8"/>
<keyword evidence="2" id="KW-1185">Reference proteome</keyword>
<dbReference type="Proteomes" id="UP000184529">
    <property type="component" value="Unassembled WGS sequence"/>
</dbReference>
<organism evidence="1 2">
    <name type="scientific">Desulfofundulus thermosubterraneus DSM 16057</name>
    <dbReference type="NCBI Taxonomy" id="1121432"/>
    <lineage>
        <taxon>Bacteria</taxon>
        <taxon>Bacillati</taxon>
        <taxon>Bacillota</taxon>
        <taxon>Clostridia</taxon>
        <taxon>Eubacteriales</taxon>
        <taxon>Peptococcaceae</taxon>
        <taxon>Desulfofundulus</taxon>
    </lineage>
</organism>
<reference evidence="2" key="1">
    <citation type="submission" date="2016-11" db="EMBL/GenBank/DDBJ databases">
        <authorList>
            <person name="Varghese N."/>
            <person name="Submissions S."/>
        </authorList>
    </citation>
    <scope>NUCLEOTIDE SEQUENCE [LARGE SCALE GENOMIC DNA]</scope>
    <source>
        <strain evidence="2">DSM 16057</strain>
    </source>
</reference>
<evidence type="ECO:0000313" key="2">
    <source>
        <dbReference type="Proteomes" id="UP000184529"/>
    </source>
</evidence>
<dbReference type="STRING" id="1121432.SAMN02745219_00538"/>
<dbReference type="EMBL" id="FQZM01000006">
    <property type="protein sequence ID" value="SHI53960.1"/>
    <property type="molecule type" value="Genomic_DNA"/>
</dbReference>
<gene>
    <name evidence="1" type="ORF">SAMN02745219_00538</name>
</gene>
<name>A0A1M6BYY8_9FIRM</name>
<protein>
    <submittedName>
        <fullName evidence="1">Uncharacterized protein</fullName>
    </submittedName>
</protein>
<proteinExistence type="predicted"/>